<evidence type="ECO:0000256" key="6">
    <source>
        <dbReference type="ARBA" id="ARBA00023242"/>
    </source>
</evidence>
<dbReference type="SUPFAM" id="SSF48452">
    <property type="entry name" value="TPR-like"/>
    <property type="match status" value="1"/>
</dbReference>
<dbReference type="Gene3D" id="1.25.40.10">
    <property type="entry name" value="Tetratricopeptide repeat domain"/>
    <property type="match status" value="2"/>
</dbReference>
<evidence type="ECO:0000256" key="2">
    <source>
        <dbReference type="ARBA" id="ARBA00022664"/>
    </source>
</evidence>
<keyword evidence="6" id="KW-0539">Nucleus</keyword>
<evidence type="ECO:0000256" key="1">
    <source>
        <dbReference type="ARBA" id="ARBA00004123"/>
    </source>
</evidence>
<dbReference type="EMBL" id="JAODAN010000003">
    <property type="protein sequence ID" value="KAK1925836.1"/>
    <property type="molecule type" value="Genomic_DNA"/>
</dbReference>
<feature type="compositionally biased region" description="Basic and acidic residues" evidence="10">
    <location>
        <begin position="1059"/>
        <end position="1080"/>
    </location>
</feature>
<dbReference type="InterPro" id="IPR000504">
    <property type="entry name" value="RRM_dom"/>
</dbReference>
<dbReference type="Proteomes" id="UP001182556">
    <property type="component" value="Unassembled WGS sequence"/>
</dbReference>
<dbReference type="GO" id="GO:0003723">
    <property type="term" value="F:RNA binding"/>
    <property type="evidence" value="ECO:0007669"/>
    <property type="project" value="UniProtKB-UniRule"/>
</dbReference>
<keyword evidence="3" id="KW-0677">Repeat</keyword>
<accession>A0AAD9L737</accession>
<dbReference type="Pfam" id="PF00076">
    <property type="entry name" value="RRM_1"/>
    <property type="match status" value="2"/>
</dbReference>
<dbReference type="SMART" id="SM00360">
    <property type="entry name" value="RRM"/>
    <property type="match status" value="4"/>
</dbReference>
<evidence type="ECO:0000256" key="8">
    <source>
        <dbReference type="ARBA" id="ARBA00093627"/>
    </source>
</evidence>
<dbReference type="InterPro" id="IPR011990">
    <property type="entry name" value="TPR-like_helical_dom_sf"/>
</dbReference>
<feature type="domain" description="RRM" evidence="11">
    <location>
        <begin position="726"/>
        <end position="802"/>
    </location>
</feature>
<feature type="compositionally biased region" description="Basic residues" evidence="10">
    <location>
        <begin position="1017"/>
        <end position="1030"/>
    </location>
</feature>
<keyword evidence="4 9" id="KW-0694">RNA-binding</keyword>
<evidence type="ECO:0000259" key="11">
    <source>
        <dbReference type="PROSITE" id="PS50102"/>
    </source>
</evidence>
<evidence type="ECO:0000313" key="13">
    <source>
        <dbReference type="Proteomes" id="UP001182556"/>
    </source>
</evidence>
<feature type="compositionally biased region" description="Basic and acidic residues" evidence="10">
    <location>
        <begin position="988"/>
        <end position="1006"/>
    </location>
</feature>
<evidence type="ECO:0000256" key="9">
    <source>
        <dbReference type="PROSITE-ProRule" id="PRU00176"/>
    </source>
</evidence>
<dbReference type="InterPro" id="IPR012677">
    <property type="entry name" value="Nucleotide-bd_a/b_plait_sf"/>
</dbReference>
<feature type="region of interest" description="Disordered" evidence="10">
    <location>
        <begin position="337"/>
        <end position="357"/>
    </location>
</feature>
<evidence type="ECO:0000256" key="10">
    <source>
        <dbReference type="SAM" id="MobiDB-lite"/>
    </source>
</evidence>
<dbReference type="PANTHER" id="PTHR15241">
    <property type="entry name" value="TRANSFORMER-2-RELATED"/>
    <property type="match status" value="1"/>
</dbReference>
<dbReference type="AlphaFoldDB" id="A0AAD9L737"/>
<keyword evidence="5" id="KW-0508">mRNA splicing</keyword>
<dbReference type="FunFam" id="3.30.70.330:FF:000365">
    <property type="entry name" value="U4/U6 snRNA-associated-splicing factor PRP24"/>
    <property type="match status" value="1"/>
</dbReference>
<dbReference type="GO" id="GO:0005688">
    <property type="term" value="C:U6 snRNP"/>
    <property type="evidence" value="ECO:0007669"/>
    <property type="project" value="UniProtKB-ARBA"/>
</dbReference>
<keyword evidence="13" id="KW-1185">Reference proteome</keyword>
<evidence type="ECO:0000256" key="5">
    <source>
        <dbReference type="ARBA" id="ARBA00023187"/>
    </source>
</evidence>
<dbReference type="InterPro" id="IPR035979">
    <property type="entry name" value="RBD_domain_sf"/>
</dbReference>
<evidence type="ECO:0000256" key="3">
    <source>
        <dbReference type="ARBA" id="ARBA00022737"/>
    </source>
</evidence>
<organism evidence="12 13">
    <name type="scientific">Papiliotrema laurentii</name>
    <name type="common">Cryptococcus laurentii</name>
    <dbReference type="NCBI Taxonomy" id="5418"/>
    <lineage>
        <taxon>Eukaryota</taxon>
        <taxon>Fungi</taxon>
        <taxon>Dikarya</taxon>
        <taxon>Basidiomycota</taxon>
        <taxon>Agaricomycotina</taxon>
        <taxon>Tremellomycetes</taxon>
        <taxon>Tremellales</taxon>
        <taxon>Rhynchogastremaceae</taxon>
        <taxon>Papiliotrema</taxon>
    </lineage>
</organism>
<feature type="region of interest" description="Disordered" evidence="10">
    <location>
        <begin position="892"/>
        <end position="911"/>
    </location>
</feature>
<dbReference type="CDD" id="cd00590">
    <property type="entry name" value="RRM_SF"/>
    <property type="match status" value="1"/>
</dbReference>
<dbReference type="SUPFAM" id="SSF54928">
    <property type="entry name" value="RNA-binding domain, RBD"/>
    <property type="match status" value="3"/>
</dbReference>
<dbReference type="Gene3D" id="3.30.70.330">
    <property type="match status" value="3"/>
</dbReference>
<dbReference type="GO" id="GO:0008380">
    <property type="term" value="P:RNA splicing"/>
    <property type="evidence" value="ECO:0007669"/>
    <property type="project" value="UniProtKB-KW"/>
</dbReference>
<protein>
    <recommendedName>
        <fullName evidence="8">U4/U6 snRNA-associated-splicing factor PRP24</fullName>
    </recommendedName>
</protein>
<dbReference type="PANTHER" id="PTHR15241:SF304">
    <property type="entry name" value="RRM DOMAIN-CONTAINING PROTEIN"/>
    <property type="match status" value="1"/>
</dbReference>
<sequence length="1080" mass="120284">MDIEPPQSPQPPPPTQEAQFISNSNAQDKLLLKLSALLEQLEANPDSVPLIKQQIQLMNELQMVPEVLDATLRLASLVMLSEDQWLSHMDLLISTSPQPLGLEQFVTILERFEQAEQDYLSLALLLRHIEFIIGCTRSSAGIATTEDRPVLVDPEVEAFLTLDAVRGMLRSVTQHGNGLLSESHLLWQPWIDWEISLARASSETEHVHALFRERMAVPHSTMDATATEYSSFCSELCPEEYESRLVQITSMAQPAKVKWSIEKRFGRTREDLEQLLALDPSAFSTYIEWETDPHAMNPKNERSPTTDPYLTRTVFERAIASYARTACAAERALQGLRKPSKKGKGKAKEDASNEEARQAGEQTLAAYKAAEAGLWERYATWAASDAAVIRHRAVRACPQQGSTWKHHLNQLELNGASNESLAEIFDKALNMGLLDQPSELSDIFVCRAASLNRLGISRNVHPVLQVASQGFDRITRVARSGDPTLRLEKFLLDWGETHGIEHLDEALNLLDKPLKSRASAYQMVLLRSGVEARQGRLKEARDHYVNALQRTDLDWPEAVHEAFIQFETVHGDLTSLASANALIETERIKLAKRRERAAEIQQVQVVEQYLQPVADVSASAEAGDAPEPTPQQPAPASVPTDDGHFKRDREHTTVLVNGLASTTDKTEVEAYFAEIGHIRETTLLQKDDGTAALVEFRFADAVPIALERDGKKLGNSTIRVSMLWRSTLFVTNFPRAMDDAGLRQLFNQYGTILQTRWPSRKYADARRFCYVTMDSPVHAQECLVLNGLKIDEFPLTVLISDPAVKAKRTDADESVNRTLFIGGLTPNTTEQDVEAILRDHGKILHVKLGWDPLKRICKGFAFVEMATEDSAKSALVLNGTQRLGKFLKVQMSDPNHAGKKPDTTSSAGARAAAEKRLRTIRLHNLPEGTQEGLLQQALEKIAPVKRVEIFAKSHEAIAELASQSDVGALLLRPEPFIFNGATIVFTEQDRRQAPRKDEKTKKDDKAMTSALAFAPRAARRGGKTIGKPRRAVPDAPVASQSQESFREFVQTRNSQLAEGTKRKGDEQSSPDAKRQKAEEV</sequence>
<evidence type="ECO:0000256" key="4">
    <source>
        <dbReference type="ARBA" id="ARBA00022884"/>
    </source>
</evidence>
<comment type="function">
    <text evidence="7">Functions as a recycling factor of the spliceosome, a machinery that forms on each precursor-messenger RNA (pre-mRNA) and catalyzes the removal of introns. Chaperones the re-annealing of U4 and U6 snRNAs (small nuclear RNAs) released from previous rounds of splicing, an initial step in reforming the U4/U6-U5 tri-snRNP (small nuclear ribonucleoprotein) that can reassemble into another spliceosome complex; this step involves binding U6 and facilitating the unwinding of the U6 internal stem loop, followed by base-pairing of U6 to U4.</text>
</comment>
<dbReference type="PROSITE" id="PS50102">
    <property type="entry name" value="RRM"/>
    <property type="match status" value="3"/>
</dbReference>
<evidence type="ECO:0000313" key="12">
    <source>
        <dbReference type="EMBL" id="KAK1925836.1"/>
    </source>
</evidence>
<feature type="domain" description="RRM" evidence="11">
    <location>
        <begin position="652"/>
        <end position="725"/>
    </location>
</feature>
<proteinExistence type="predicted"/>
<dbReference type="GO" id="GO:0006397">
    <property type="term" value="P:mRNA processing"/>
    <property type="evidence" value="ECO:0007669"/>
    <property type="project" value="UniProtKB-KW"/>
</dbReference>
<feature type="region of interest" description="Disordered" evidence="10">
    <location>
        <begin position="617"/>
        <end position="645"/>
    </location>
</feature>
<evidence type="ECO:0000256" key="7">
    <source>
        <dbReference type="ARBA" id="ARBA00093374"/>
    </source>
</evidence>
<reference evidence="12" key="1">
    <citation type="submission" date="2023-02" db="EMBL/GenBank/DDBJ databases">
        <title>Identification and recombinant expression of a fungal hydrolase from Papiliotrema laurentii that hydrolyzes apple cutin and clears colloidal polyester polyurethane.</title>
        <authorList>
            <consortium name="DOE Joint Genome Institute"/>
            <person name="Roman V.A."/>
            <person name="Bojanowski C."/>
            <person name="Crable B.R."/>
            <person name="Wagner D.N."/>
            <person name="Hung C.S."/>
            <person name="Nadeau L.J."/>
            <person name="Schratz L."/>
            <person name="Haridas S."/>
            <person name="Pangilinan J."/>
            <person name="Lipzen A."/>
            <person name="Na H."/>
            <person name="Yan M."/>
            <person name="Ng V."/>
            <person name="Grigoriev I.V."/>
            <person name="Spatafora J.W."/>
            <person name="Barlow D."/>
            <person name="Biffinger J."/>
            <person name="Kelley-Loughnane N."/>
            <person name="Varaljay V.A."/>
            <person name="Crookes-Goodson W.J."/>
        </authorList>
    </citation>
    <scope>NUCLEOTIDE SEQUENCE</scope>
    <source>
        <strain evidence="12">5307AH</strain>
    </source>
</reference>
<keyword evidence="2" id="KW-0507">mRNA processing</keyword>
<gene>
    <name evidence="12" type="ORF">DB88DRAFT_213971</name>
</gene>
<feature type="region of interest" description="Disordered" evidence="10">
    <location>
        <begin position="988"/>
        <end position="1080"/>
    </location>
</feature>
<name>A0AAD9L737_PAPLA</name>
<feature type="domain" description="RRM" evidence="11">
    <location>
        <begin position="817"/>
        <end position="894"/>
    </location>
</feature>
<comment type="caution">
    <text evidence="12">The sequence shown here is derived from an EMBL/GenBank/DDBJ whole genome shotgun (WGS) entry which is preliminary data.</text>
</comment>
<feature type="compositionally biased region" description="Basic and acidic residues" evidence="10">
    <location>
        <begin position="346"/>
        <end position="357"/>
    </location>
</feature>
<comment type="subcellular location">
    <subcellularLocation>
        <location evidence="1">Nucleus</location>
    </subcellularLocation>
</comment>